<feature type="domain" description="SIS" evidence="6">
    <location>
        <begin position="172"/>
        <end position="309"/>
    </location>
</feature>
<dbReference type="Pfam" id="PF01380">
    <property type="entry name" value="SIS"/>
    <property type="match status" value="1"/>
</dbReference>
<dbReference type="PANTHER" id="PTHR30514">
    <property type="entry name" value="GLUCOKINASE"/>
    <property type="match status" value="1"/>
</dbReference>
<dbReference type="AlphaFoldDB" id="A0A8K0VBS4"/>
<dbReference type="InterPro" id="IPR035472">
    <property type="entry name" value="RpiR-like_SIS"/>
</dbReference>
<dbReference type="EMBL" id="JAESVN010000009">
    <property type="protein sequence ID" value="MBL4918806.1"/>
    <property type="molecule type" value="Genomic_DNA"/>
</dbReference>
<protein>
    <submittedName>
        <fullName evidence="7">MurR/RpiR family transcriptional regulator</fullName>
    </submittedName>
</protein>
<dbReference type="InterPro" id="IPR046348">
    <property type="entry name" value="SIS_dom_sf"/>
</dbReference>
<feature type="domain" description="HTH rpiR-type" evidence="5">
    <location>
        <begin position="50"/>
        <end position="126"/>
    </location>
</feature>
<proteinExistence type="predicted"/>
<dbReference type="RefSeq" id="WP_202689786.1">
    <property type="nucleotide sequence ID" value="NZ_JAESVN010000009.1"/>
</dbReference>
<dbReference type="PROSITE" id="PS51071">
    <property type="entry name" value="HTH_RPIR"/>
    <property type="match status" value="1"/>
</dbReference>
<evidence type="ECO:0000313" key="7">
    <source>
        <dbReference type="EMBL" id="MBL4918806.1"/>
    </source>
</evidence>
<dbReference type="InterPro" id="IPR009057">
    <property type="entry name" value="Homeodomain-like_sf"/>
</dbReference>
<name>A0A8K0VBS4_9RHOB</name>
<dbReference type="Gene3D" id="1.10.10.10">
    <property type="entry name" value="Winged helix-like DNA-binding domain superfamily/Winged helix DNA-binding domain"/>
    <property type="match status" value="1"/>
</dbReference>
<keyword evidence="2" id="KW-0238">DNA-binding</keyword>
<dbReference type="GO" id="GO:0003677">
    <property type="term" value="F:DNA binding"/>
    <property type="evidence" value="ECO:0007669"/>
    <property type="project" value="UniProtKB-KW"/>
</dbReference>
<dbReference type="GO" id="GO:0003700">
    <property type="term" value="F:DNA-binding transcription factor activity"/>
    <property type="evidence" value="ECO:0007669"/>
    <property type="project" value="InterPro"/>
</dbReference>
<keyword evidence="1" id="KW-0805">Transcription regulation</keyword>
<dbReference type="InterPro" id="IPR001347">
    <property type="entry name" value="SIS_dom"/>
</dbReference>
<evidence type="ECO:0000256" key="1">
    <source>
        <dbReference type="ARBA" id="ARBA00023015"/>
    </source>
</evidence>
<dbReference type="InterPro" id="IPR036388">
    <property type="entry name" value="WH-like_DNA-bd_sf"/>
</dbReference>
<dbReference type="PROSITE" id="PS51464">
    <property type="entry name" value="SIS"/>
    <property type="match status" value="1"/>
</dbReference>
<dbReference type="Gene3D" id="3.40.50.10490">
    <property type="entry name" value="Glucose-6-phosphate isomerase like protein, domain 1"/>
    <property type="match status" value="1"/>
</dbReference>
<feature type="region of interest" description="Disordered" evidence="4">
    <location>
        <begin position="1"/>
        <end position="45"/>
    </location>
</feature>
<keyword evidence="3" id="KW-0804">Transcription</keyword>
<evidence type="ECO:0000259" key="5">
    <source>
        <dbReference type="PROSITE" id="PS51071"/>
    </source>
</evidence>
<keyword evidence="8" id="KW-1185">Reference proteome</keyword>
<dbReference type="SUPFAM" id="SSF53697">
    <property type="entry name" value="SIS domain"/>
    <property type="match status" value="1"/>
</dbReference>
<evidence type="ECO:0000256" key="4">
    <source>
        <dbReference type="SAM" id="MobiDB-lite"/>
    </source>
</evidence>
<dbReference type="InterPro" id="IPR047640">
    <property type="entry name" value="RpiR-like"/>
</dbReference>
<dbReference type="InterPro" id="IPR000281">
    <property type="entry name" value="HTH_RpiR"/>
</dbReference>
<evidence type="ECO:0000256" key="3">
    <source>
        <dbReference type="ARBA" id="ARBA00023163"/>
    </source>
</evidence>
<dbReference type="GO" id="GO:1901135">
    <property type="term" value="P:carbohydrate derivative metabolic process"/>
    <property type="evidence" value="ECO:0007669"/>
    <property type="project" value="InterPro"/>
</dbReference>
<dbReference type="Proteomes" id="UP000648908">
    <property type="component" value="Unassembled WGS sequence"/>
</dbReference>
<dbReference type="SUPFAM" id="SSF46689">
    <property type="entry name" value="Homeodomain-like"/>
    <property type="match status" value="1"/>
</dbReference>
<reference evidence="7" key="1">
    <citation type="submission" date="2021-01" db="EMBL/GenBank/DDBJ databases">
        <title>Tabrizicola alba sp. nov. a motile alkaliphilic bacterium isolated from a soda lake.</title>
        <authorList>
            <person name="Szuroczki S."/>
            <person name="Abbaszade G."/>
            <person name="Schumann P."/>
            <person name="Toth E."/>
        </authorList>
    </citation>
    <scope>NUCLEOTIDE SEQUENCE</scope>
    <source>
        <strain evidence="7">DMG-N-6</strain>
    </source>
</reference>
<gene>
    <name evidence="7" type="ORF">JL811_16400</name>
</gene>
<comment type="caution">
    <text evidence="7">The sequence shown here is derived from an EMBL/GenBank/DDBJ whole genome shotgun (WGS) entry which is preliminary data.</text>
</comment>
<accession>A0A8K0VBS4</accession>
<dbReference type="CDD" id="cd05013">
    <property type="entry name" value="SIS_RpiR"/>
    <property type="match status" value="1"/>
</dbReference>
<sequence length="345" mass="36683">MPEHAVNPDAPALAGPPDLPSSTAVRTSRDKPCDVTAPPSQAPAAANPLTLLRDRMAELASSGAPGLRPFAAWLAARPEELAFHSVRSLAEAAGSDPNIVMRAIKAAGFGSFARTRKQVQQCLRETERGYVARAGALAGQSPDALLEELSRAARSNAEQAFDPLLTATLDEVVPHLLAARRIHCIGMRMGYALAHYFTYRGAVAHGNVTPSPAQPGLIADQLAECGPEDVVIVISFAHYSSEVVRAARIARMQGAKVIALTDHPASPLVPEAWRVLRAPVAGPHVMYSVAGALLIVETLLELMAARDGAARDRIDRFESRLLELGAYVGTPTPPSLRRRGRKSTG</sequence>
<dbReference type="PANTHER" id="PTHR30514:SF18">
    <property type="entry name" value="RPIR-FAMILY TRANSCRIPTIONAL REGULATOR"/>
    <property type="match status" value="1"/>
</dbReference>
<evidence type="ECO:0000313" key="8">
    <source>
        <dbReference type="Proteomes" id="UP000648908"/>
    </source>
</evidence>
<evidence type="ECO:0000259" key="6">
    <source>
        <dbReference type="PROSITE" id="PS51464"/>
    </source>
</evidence>
<evidence type="ECO:0000256" key="2">
    <source>
        <dbReference type="ARBA" id="ARBA00023125"/>
    </source>
</evidence>
<dbReference type="GO" id="GO:0097367">
    <property type="term" value="F:carbohydrate derivative binding"/>
    <property type="evidence" value="ECO:0007669"/>
    <property type="project" value="InterPro"/>
</dbReference>
<organism evidence="7 8">
    <name type="scientific">Szabonella alba</name>
    <dbReference type="NCBI Taxonomy" id="2804194"/>
    <lineage>
        <taxon>Bacteria</taxon>
        <taxon>Pseudomonadati</taxon>
        <taxon>Pseudomonadota</taxon>
        <taxon>Alphaproteobacteria</taxon>
        <taxon>Rhodobacterales</taxon>
        <taxon>Paracoccaceae</taxon>
        <taxon>Szabonella</taxon>
    </lineage>
</organism>